<dbReference type="PROSITE" id="PS00161">
    <property type="entry name" value="ISOCITRATE_LYASE"/>
    <property type="match status" value="1"/>
</dbReference>
<dbReference type="EMBL" id="JAEPQZ010000015">
    <property type="protein sequence ID" value="KAG2173296.1"/>
    <property type="molecule type" value="Genomic_DNA"/>
</dbReference>
<dbReference type="Pfam" id="PF13714">
    <property type="entry name" value="PEP_mutase"/>
    <property type="match status" value="1"/>
</dbReference>
<dbReference type="InterPro" id="IPR015813">
    <property type="entry name" value="Pyrv/PenolPyrv_kinase-like_dom"/>
</dbReference>
<dbReference type="CDD" id="cd00377">
    <property type="entry name" value="ICL_PEPM"/>
    <property type="match status" value="1"/>
</dbReference>
<dbReference type="OrthoDB" id="429143at2759"/>
<organism evidence="1 2">
    <name type="scientific">Mortierella isabellina</name>
    <name type="common">Filamentous fungus</name>
    <name type="synonym">Umbelopsis isabellina</name>
    <dbReference type="NCBI Taxonomy" id="91625"/>
    <lineage>
        <taxon>Eukaryota</taxon>
        <taxon>Fungi</taxon>
        <taxon>Fungi incertae sedis</taxon>
        <taxon>Mucoromycota</taxon>
        <taxon>Mucoromycotina</taxon>
        <taxon>Umbelopsidomycetes</taxon>
        <taxon>Umbelopsidales</taxon>
        <taxon>Umbelopsidaceae</taxon>
        <taxon>Umbelopsis</taxon>
    </lineage>
</organism>
<dbReference type="PANTHER" id="PTHR42905:SF2">
    <property type="entry name" value="PHOSPHOENOLPYRUVATE CARBOXYLASE FAMILY PROTEIN"/>
    <property type="match status" value="1"/>
</dbReference>
<protein>
    <submittedName>
        <fullName evidence="1">Uncharacterized protein</fullName>
    </submittedName>
</protein>
<reference evidence="1" key="1">
    <citation type="submission" date="2020-12" db="EMBL/GenBank/DDBJ databases">
        <title>Metabolic potential, ecology and presence of endohyphal bacteria is reflected in genomic diversity of Mucoromycotina.</title>
        <authorList>
            <person name="Muszewska A."/>
            <person name="Okrasinska A."/>
            <person name="Steczkiewicz K."/>
            <person name="Drgas O."/>
            <person name="Orlowska M."/>
            <person name="Perlinska-Lenart U."/>
            <person name="Aleksandrzak-Piekarczyk T."/>
            <person name="Szatraj K."/>
            <person name="Zielenkiewicz U."/>
            <person name="Pilsyk S."/>
            <person name="Malc E."/>
            <person name="Mieczkowski P."/>
            <person name="Kruszewska J.S."/>
            <person name="Biernat P."/>
            <person name="Pawlowska J."/>
        </authorList>
    </citation>
    <scope>NUCLEOTIDE SEQUENCE</scope>
    <source>
        <strain evidence="1">WA0000067209</strain>
    </source>
</reference>
<accession>A0A8H7PHD6</accession>
<dbReference type="InterPro" id="IPR040442">
    <property type="entry name" value="Pyrv_kinase-like_dom_sf"/>
</dbReference>
<dbReference type="GO" id="GO:0003824">
    <property type="term" value="F:catalytic activity"/>
    <property type="evidence" value="ECO:0007669"/>
    <property type="project" value="InterPro"/>
</dbReference>
<dbReference type="AlphaFoldDB" id="A0A8H7PHD6"/>
<dbReference type="InterPro" id="IPR018523">
    <property type="entry name" value="Isocitrate_lyase_ph_CS"/>
</dbReference>
<proteinExistence type="predicted"/>
<evidence type="ECO:0000313" key="1">
    <source>
        <dbReference type="EMBL" id="KAG2173296.1"/>
    </source>
</evidence>
<gene>
    <name evidence="1" type="ORF">INT43_004670</name>
</gene>
<dbReference type="InterPro" id="IPR039556">
    <property type="entry name" value="ICL/PEPM"/>
</dbReference>
<evidence type="ECO:0000313" key="2">
    <source>
        <dbReference type="Proteomes" id="UP000654370"/>
    </source>
</evidence>
<comment type="caution">
    <text evidence="1">The sequence shown here is derived from an EMBL/GenBank/DDBJ whole genome shotgun (WGS) entry which is preliminary data.</text>
</comment>
<name>A0A8H7PHD6_MORIS</name>
<dbReference type="Gene3D" id="3.20.20.60">
    <property type="entry name" value="Phosphoenolpyruvate-binding domains"/>
    <property type="match status" value="1"/>
</dbReference>
<keyword evidence="2" id="KW-1185">Reference proteome</keyword>
<dbReference type="PANTHER" id="PTHR42905">
    <property type="entry name" value="PHOSPHOENOLPYRUVATE CARBOXYLASE"/>
    <property type="match status" value="1"/>
</dbReference>
<dbReference type="SUPFAM" id="SSF51621">
    <property type="entry name" value="Phosphoenolpyruvate/pyruvate domain"/>
    <property type="match status" value="1"/>
</dbReference>
<dbReference type="Proteomes" id="UP000654370">
    <property type="component" value="Unassembled WGS sequence"/>
</dbReference>
<sequence>MAARNLRDLLSGPDVLLCPGVYDGISGRIAIRKGFKCLYMTGAGTVGSRLGCPDIGVAGLTDMLANASMIANLDPKVPLIADADTGYGGSYMCARTLKMYALGGVAGLHIEDQVQAKRCGHLGGKELVSKEEFVMRIKAMAIARKEINSDIVIIARSDAVQSNGVEDAIDRCKAAIEAGADAAFIEGITTKEEAEKVAEELAPTPVLLNLVANGVTPAWNAAQAQEMGFKICIYPCASIVPASLAIGKALDELIQDGTDVKSCEGVSPRESFMQMGLADAVILDKMVGSATFNKV</sequence>